<evidence type="ECO:0000256" key="3">
    <source>
        <dbReference type="ARBA" id="ARBA00023002"/>
    </source>
</evidence>
<sequence length="180" mass="19388">MTSLYDIPLTTIDGQPATLGDYRGKVLLVVNVASKCGLTPQYAGLEALYRDKHEAGLEVLGFPANNFKEQEPGSDAEIASFCSTEYDVTFPLFSKISVAGNSVHPLYQALVNAQPVAIGEGPLREKLKGLDIKVNPAPGVLWNFEKFLIGRDGRVVARFSPDVPADDARLREAVDAALAV</sequence>
<dbReference type="Proteomes" id="UP000292627">
    <property type="component" value="Unassembled WGS sequence"/>
</dbReference>
<dbReference type="CDD" id="cd00340">
    <property type="entry name" value="GSH_Peroxidase"/>
    <property type="match status" value="1"/>
</dbReference>
<accession>A0A4Q8LB17</accession>
<comment type="caution">
    <text evidence="6">The sequence shown here is derived from an EMBL/GenBank/DDBJ whole genome shotgun (WGS) entry which is preliminary data.</text>
</comment>
<dbReference type="EMBL" id="SHMC01000003">
    <property type="protein sequence ID" value="TAA25817.1"/>
    <property type="molecule type" value="Genomic_DNA"/>
</dbReference>
<comment type="similarity">
    <text evidence="1 5">Belongs to the glutathione peroxidase family.</text>
</comment>
<dbReference type="PANTHER" id="PTHR11592">
    <property type="entry name" value="GLUTATHIONE PEROXIDASE"/>
    <property type="match status" value="1"/>
</dbReference>
<dbReference type="InterPro" id="IPR036249">
    <property type="entry name" value="Thioredoxin-like_sf"/>
</dbReference>
<keyword evidence="3 5" id="KW-0560">Oxidoreductase</keyword>
<feature type="active site" evidence="4">
    <location>
        <position position="36"/>
    </location>
</feature>
<proteinExistence type="inferred from homology"/>
<dbReference type="Pfam" id="PF00255">
    <property type="entry name" value="GSHPx"/>
    <property type="match status" value="1"/>
</dbReference>
<evidence type="ECO:0000313" key="7">
    <source>
        <dbReference type="Proteomes" id="UP000292627"/>
    </source>
</evidence>
<reference evidence="6 7" key="1">
    <citation type="submission" date="2019-02" db="EMBL/GenBank/DDBJ databases">
        <title>WGS of Pseudoxanthomonas species novum from clinical isolates.</title>
        <authorList>
            <person name="Bernier A.-M."/>
            <person name="Bernard K."/>
            <person name="Vachon A."/>
        </authorList>
    </citation>
    <scope>NUCLEOTIDE SEQUENCE [LARGE SCALE GENOMIC DNA]</scope>
    <source>
        <strain evidence="6 7">NML171200</strain>
    </source>
</reference>
<evidence type="ECO:0000313" key="6">
    <source>
        <dbReference type="EMBL" id="TAA25817.1"/>
    </source>
</evidence>
<dbReference type="PANTHER" id="PTHR11592:SF40">
    <property type="entry name" value="THIOREDOXIN_GLUTATHIONE PEROXIDASE BTUE"/>
    <property type="match status" value="1"/>
</dbReference>
<evidence type="ECO:0000256" key="4">
    <source>
        <dbReference type="PIRSR" id="PIRSR000303-1"/>
    </source>
</evidence>
<organism evidence="6 7">
    <name type="scientific">Pseudoxanthomonas winnipegensis</name>
    <dbReference type="NCBI Taxonomy" id="2480810"/>
    <lineage>
        <taxon>Bacteria</taxon>
        <taxon>Pseudomonadati</taxon>
        <taxon>Pseudomonadota</taxon>
        <taxon>Gammaproteobacteria</taxon>
        <taxon>Lysobacterales</taxon>
        <taxon>Lysobacteraceae</taxon>
        <taxon>Pseudoxanthomonas</taxon>
    </lineage>
</organism>
<dbReference type="GO" id="GO:0034599">
    <property type="term" value="P:cellular response to oxidative stress"/>
    <property type="evidence" value="ECO:0007669"/>
    <property type="project" value="TreeGrafter"/>
</dbReference>
<name>A0A4Q8LB17_9GAMM</name>
<evidence type="ECO:0000256" key="1">
    <source>
        <dbReference type="ARBA" id="ARBA00006926"/>
    </source>
</evidence>
<evidence type="ECO:0000256" key="2">
    <source>
        <dbReference type="ARBA" id="ARBA00022559"/>
    </source>
</evidence>
<dbReference type="PRINTS" id="PR01011">
    <property type="entry name" value="GLUTPROXDASE"/>
</dbReference>
<gene>
    <name evidence="6" type="ORF">EA660_10335</name>
</gene>
<dbReference type="AlphaFoldDB" id="A0A4Q8LB17"/>
<dbReference type="PROSITE" id="PS00460">
    <property type="entry name" value="GLUTATHIONE_PEROXID_1"/>
    <property type="match status" value="1"/>
</dbReference>
<protein>
    <recommendedName>
        <fullName evidence="5">Glutathione peroxidase</fullName>
    </recommendedName>
</protein>
<evidence type="ECO:0000256" key="5">
    <source>
        <dbReference type="RuleBase" id="RU000499"/>
    </source>
</evidence>
<dbReference type="InterPro" id="IPR029759">
    <property type="entry name" value="GPX_AS"/>
</dbReference>
<dbReference type="Gene3D" id="3.40.30.10">
    <property type="entry name" value="Glutaredoxin"/>
    <property type="match status" value="1"/>
</dbReference>
<dbReference type="RefSeq" id="WP_130551434.1">
    <property type="nucleotide sequence ID" value="NZ_SHMC01000003.1"/>
</dbReference>
<dbReference type="PIRSF" id="PIRSF000303">
    <property type="entry name" value="Glutathion_perox"/>
    <property type="match status" value="1"/>
</dbReference>
<dbReference type="OrthoDB" id="9785502at2"/>
<dbReference type="InterPro" id="IPR000889">
    <property type="entry name" value="Glutathione_peroxidase"/>
</dbReference>
<dbReference type="SUPFAM" id="SSF52833">
    <property type="entry name" value="Thioredoxin-like"/>
    <property type="match status" value="1"/>
</dbReference>
<dbReference type="GO" id="GO:0004601">
    <property type="term" value="F:peroxidase activity"/>
    <property type="evidence" value="ECO:0007669"/>
    <property type="project" value="UniProtKB-KW"/>
</dbReference>
<dbReference type="PROSITE" id="PS51355">
    <property type="entry name" value="GLUTATHIONE_PEROXID_3"/>
    <property type="match status" value="1"/>
</dbReference>
<dbReference type="FunFam" id="3.40.30.10:FF:000010">
    <property type="entry name" value="Glutathione peroxidase"/>
    <property type="match status" value="1"/>
</dbReference>
<keyword evidence="2 5" id="KW-0575">Peroxidase</keyword>